<gene>
    <name evidence="6" type="ORF">A9309_10445</name>
</gene>
<feature type="transmembrane region" description="Helical" evidence="4">
    <location>
        <begin position="38"/>
        <end position="58"/>
    </location>
</feature>
<comment type="caution">
    <text evidence="6">The sequence shown here is derived from an EMBL/GenBank/DDBJ whole genome shotgun (WGS) entry which is preliminary data.</text>
</comment>
<proteinExistence type="predicted"/>
<evidence type="ECO:0000256" key="3">
    <source>
        <dbReference type="ARBA" id="ARBA00023136"/>
    </source>
</evidence>
<feature type="domain" description="Major facilitator superfamily (MFS) profile" evidence="5">
    <location>
        <begin position="4"/>
        <end position="200"/>
    </location>
</feature>
<evidence type="ECO:0000259" key="5">
    <source>
        <dbReference type="PROSITE" id="PS50850"/>
    </source>
</evidence>
<dbReference type="Proteomes" id="UP000092607">
    <property type="component" value="Unassembled WGS sequence"/>
</dbReference>
<dbReference type="PROSITE" id="PS50850">
    <property type="entry name" value="MFS"/>
    <property type="match status" value="1"/>
</dbReference>
<feature type="transmembrane region" description="Helical" evidence="4">
    <location>
        <begin position="145"/>
        <end position="170"/>
    </location>
</feature>
<dbReference type="InterPro" id="IPR020846">
    <property type="entry name" value="MFS_dom"/>
</dbReference>
<dbReference type="OrthoDB" id="4474610at2"/>
<evidence type="ECO:0000313" key="6">
    <source>
        <dbReference type="EMBL" id="OBX60049.1"/>
    </source>
</evidence>
<dbReference type="GO" id="GO:0022857">
    <property type="term" value="F:transmembrane transporter activity"/>
    <property type="evidence" value="ECO:0007669"/>
    <property type="project" value="InterPro"/>
</dbReference>
<dbReference type="Gene3D" id="1.20.1250.20">
    <property type="entry name" value="MFS general substrate transporter like domains"/>
    <property type="match status" value="1"/>
</dbReference>
<feature type="transmembrane region" description="Helical" evidence="4">
    <location>
        <begin position="70"/>
        <end position="95"/>
    </location>
</feature>
<evidence type="ECO:0000256" key="4">
    <source>
        <dbReference type="SAM" id="Phobius"/>
    </source>
</evidence>
<keyword evidence="1 4" id="KW-0812">Transmembrane</keyword>
<feature type="transmembrane region" description="Helical" evidence="4">
    <location>
        <begin position="107"/>
        <end position="133"/>
    </location>
</feature>
<dbReference type="EMBL" id="LZMS01000093">
    <property type="protein sequence ID" value="OBX60049.1"/>
    <property type="molecule type" value="Genomic_DNA"/>
</dbReference>
<feature type="transmembrane region" description="Helical" evidence="4">
    <location>
        <begin position="176"/>
        <end position="195"/>
    </location>
</feature>
<keyword evidence="3 4" id="KW-0472">Membrane</keyword>
<evidence type="ECO:0000256" key="1">
    <source>
        <dbReference type="ARBA" id="ARBA00022692"/>
    </source>
</evidence>
<organism evidence="6 7">
    <name type="scientific">Moraxella lacunata</name>
    <dbReference type="NCBI Taxonomy" id="477"/>
    <lineage>
        <taxon>Bacteria</taxon>
        <taxon>Pseudomonadati</taxon>
        <taxon>Pseudomonadota</taxon>
        <taxon>Gammaproteobacteria</taxon>
        <taxon>Moraxellales</taxon>
        <taxon>Moraxellaceae</taxon>
        <taxon>Moraxella</taxon>
    </lineage>
</organism>
<dbReference type="InterPro" id="IPR036259">
    <property type="entry name" value="MFS_trans_sf"/>
</dbReference>
<evidence type="ECO:0000313" key="7">
    <source>
        <dbReference type="Proteomes" id="UP000092607"/>
    </source>
</evidence>
<protein>
    <recommendedName>
        <fullName evidence="5">Major facilitator superfamily (MFS) profile domain-containing protein</fullName>
    </recommendedName>
</protein>
<sequence>MNSSQNFIKIVFFVSGFSALIYQIAWQRMLFQAFGVDLEATTIIISIFMAGLGVGGYFGGRIADRFPTKLLLIFALIECGIGVFGLLSPILIHFIQDTFLLSSKLIIALANFILLIIPTFLMGATLPLLTSYLNQRDNNTGNNIGWLYFANTIGAMTACLMTSFVLFLFLTLNQTIYLAGLINLIIASMIAFIYFNKKVK</sequence>
<dbReference type="SUPFAM" id="SSF103473">
    <property type="entry name" value="MFS general substrate transporter"/>
    <property type="match status" value="1"/>
</dbReference>
<feature type="transmembrane region" description="Helical" evidence="4">
    <location>
        <begin position="7"/>
        <end position="26"/>
    </location>
</feature>
<reference evidence="6 7" key="1">
    <citation type="submission" date="2016-06" db="EMBL/GenBank/DDBJ databases">
        <title>Draft genome of Moraxella lacunata CCUG 57757A.</title>
        <authorList>
            <person name="Salva-Serra F."/>
            <person name="Engstrom-Jakobsson H."/>
            <person name="Thorell K."/>
            <person name="Gonzales-Siles L."/>
            <person name="Karlsson R."/>
            <person name="Boulund F."/>
            <person name="Engstrand L."/>
            <person name="Kristiansson E."/>
            <person name="Moore E."/>
        </authorList>
    </citation>
    <scope>NUCLEOTIDE SEQUENCE [LARGE SCALE GENOMIC DNA]</scope>
    <source>
        <strain evidence="6 7">CCUG 57757A</strain>
    </source>
</reference>
<dbReference type="NCBIfam" id="NF037959">
    <property type="entry name" value="MFS_SpdSyn"/>
    <property type="match status" value="1"/>
</dbReference>
<dbReference type="AlphaFoldDB" id="A0A1B8PW46"/>
<evidence type="ECO:0000256" key="2">
    <source>
        <dbReference type="ARBA" id="ARBA00022989"/>
    </source>
</evidence>
<name>A0A1B8PW46_MORLA</name>
<accession>A0A1B8PW46</accession>
<dbReference type="RefSeq" id="WP_065254943.1">
    <property type="nucleotide sequence ID" value="NZ_JARDJM010000004.1"/>
</dbReference>
<keyword evidence="2 4" id="KW-1133">Transmembrane helix</keyword>